<name>A0A117M5Y3_UNCT6</name>
<evidence type="ECO:0000313" key="2">
    <source>
        <dbReference type="EMBL" id="KUK86172.1"/>
    </source>
</evidence>
<organism evidence="2 3">
    <name type="scientific">candidate division TA06 bacterium 34_109</name>
    <dbReference type="NCBI Taxonomy" id="1635277"/>
    <lineage>
        <taxon>Bacteria</taxon>
        <taxon>Bacteria division TA06</taxon>
    </lineage>
</organism>
<accession>A0A117M5Y3</accession>
<sequence>MSNHVSALAHKLIKGLKFIAFDVIRRYHSIVPPFVECYAGGPRNIGPVFKKEAHLLYALGRLFMPNYIIEIGCGASTIAFAEAIRENGRGHVVTVDISESSIKLCTRRLKLHGLLPFVSFIKGSSNEQTIISQVADKLRSGGGRYLVH</sequence>
<protein>
    <recommendedName>
        <fullName evidence="1">Methyltransferase domain-containing protein</fullName>
    </recommendedName>
</protein>
<dbReference type="InterPro" id="IPR025714">
    <property type="entry name" value="Methyltranfer_dom"/>
</dbReference>
<proteinExistence type="predicted"/>
<evidence type="ECO:0000313" key="3">
    <source>
        <dbReference type="Proteomes" id="UP000053467"/>
    </source>
</evidence>
<reference evidence="3" key="1">
    <citation type="journal article" date="2015" name="MBio">
        <title>Genome-Resolved Metagenomic Analysis Reveals Roles for Candidate Phyla and Other Microbial Community Members in Biogeochemical Transformations in Oil Reservoirs.</title>
        <authorList>
            <person name="Hu P."/>
            <person name="Tom L."/>
            <person name="Singh A."/>
            <person name="Thomas B.C."/>
            <person name="Baker B.J."/>
            <person name="Piceno Y.M."/>
            <person name="Andersen G.L."/>
            <person name="Banfield J.F."/>
        </authorList>
    </citation>
    <scope>NUCLEOTIDE SEQUENCE [LARGE SCALE GENOMIC DNA]</scope>
</reference>
<comment type="caution">
    <text evidence="2">The sequence shown here is derived from an EMBL/GenBank/DDBJ whole genome shotgun (WGS) entry which is preliminary data.</text>
</comment>
<dbReference type="CDD" id="cd02440">
    <property type="entry name" value="AdoMet_MTases"/>
    <property type="match status" value="1"/>
</dbReference>
<evidence type="ECO:0000259" key="1">
    <source>
        <dbReference type="Pfam" id="PF13847"/>
    </source>
</evidence>
<dbReference type="EMBL" id="LGGX01000026">
    <property type="protein sequence ID" value="KUK86172.1"/>
    <property type="molecule type" value="Genomic_DNA"/>
</dbReference>
<dbReference type="AlphaFoldDB" id="A0A117M5Y3"/>
<dbReference type="Proteomes" id="UP000053467">
    <property type="component" value="Unassembled WGS sequence"/>
</dbReference>
<dbReference type="Pfam" id="PF13847">
    <property type="entry name" value="Methyltransf_31"/>
    <property type="match status" value="1"/>
</dbReference>
<dbReference type="Gene3D" id="3.40.50.150">
    <property type="entry name" value="Vaccinia Virus protein VP39"/>
    <property type="match status" value="1"/>
</dbReference>
<dbReference type="SUPFAM" id="SSF53335">
    <property type="entry name" value="S-adenosyl-L-methionine-dependent methyltransferases"/>
    <property type="match status" value="1"/>
</dbReference>
<gene>
    <name evidence="2" type="ORF">XE03_1666</name>
</gene>
<feature type="domain" description="Methyltransferase" evidence="1">
    <location>
        <begin position="68"/>
        <end position="127"/>
    </location>
</feature>
<dbReference type="InterPro" id="IPR029063">
    <property type="entry name" value="SAM-dependent_MTases_sf"/>
</dbReference>